<dbReference type="PANTHER" id="PTHR43130">
    <property type="entry name" value="ARAC-FAMILY TRANSCRIPTIONAL REGULATOR"/>
    <property type="match status" value="1"/>
</dbReference>
<dbReference type="Proteomes" id="UP000282818">
    <property type="component" value="Unassembled WGS sequence"/>
</dbReference>
<dbReference type="Gene3D" id="3.40.50.880">
    <property type="match status" value="1"/>
</dbReference>
<keyword evidence="6" id="KW-1185">Reference proteome</keyword>
<dbReference type="SMART" id="SM00342">
    <property type="entry name" value="HTH_ARAC"/>
    <property type="match status" value="1"/>
</dbReference>
<dbReference type="InterPro" id="IPR018062">
    <property type="entry name" value="HTH_AraC-typ_CS"/>
</dbReference>
<name>A0A437Q941_9GAMM</name>
<organism evidence="5 6">
    <name type="scientific">Neptunomonas marina</name>
    <dbReference type="NCBI Taxonomy" id="1815562"/>
    <lineage>
        <taxon>Bacteria</taxon>
        <taxon>Pseudomonadati</taxon>
        <taxon>Pseudomonadota</taxon>
        <taxon>Gammaproteobacteria</taxon>
        <taxon>Oceanospirillales</taxon>
        <taxon>Oceanospirillaceae</taxon>
        <taxon>Neptunomonas</taxon>
    </lineage>
</organism>
<dbReference type="Pfam" id="PF01965">
    <property type="entry name" value="DJ-1_PfpI"/>
    <property type="match status" value="1"/>
</dbReference>
<dbReference type="Pfam" id="PF12833">
    <property type="entry name" value="HTH_18"/>
    <property type="match status" value="1"/>
</dbReference>
<evidence type="ECO:0000256" key="1">
    <source>
        <dbReference type="ARBA" id="ARBA00023015"/>
    </source>
</evidence>
<proteinExistence type="predicted"/>
<dbReference type="InterPro" id="IPR018060">
    <property type="entry name" value="HTH_AraC"/>
</dbReference>
<dbReference type="InterPro" id="IPR029062">
    <property type="entry name" value="Class_I_gatase-like"/>
</dbReference>
<dbReference type="PANTHER" id="PTHR43130:SF3">
    <property type="entry name" value="HTH-TYPE TRANSCRIPTIONAL REGULATOR RV1931C"/>
    <property type="match status" value="1"/>
</dbReference>
<dbReference type="PROSITE" id="PS01124">
    <property type="entry name" value="HTH_ARAC_FAMILY_2"/>
    <property type="match status" value="1"/>
</dbReference>
<accession>A0A437Q941</accession>
<sequence>MTHSPIQIAVVAFEGISAFHLAVPGVVFRESRHGQPHFALTVCSAEGTKLNTSAGYAIEVQATLALLDQADIVVIPSWRNPDETPPTALLDALKRAHQRGAMIVGLCLGAYVVAEAGLLDGKHATTHWEYGDHFAKRFPKVQLSADVLYLQEERIVTSAGTAAGMDCCLYLVRELAGAEMANRIARRLVVPPHRQGGQAQFIESPVPSAERDHHLAQQLDWIRTNLHHPLDIDGLAEHAHMSRRSFTRHFRQLTGSSVSQWLLNERLTLAQQLLETSSYPIEAIAEKSGFGSTVSLRQQFRKRFGVSPQAWRRSFAAIGSKAN</sequence>
<keyword evidence="1" id="KW-0805">Transcription regulation</keyword>
<keyword evidence="2" id="KW-0238">DNA-binding</keyword>
<comment type="caution">
    <text evidence="5">The sequence shown here is derived from an EMBL/GenBank/DDBJ whole genome shotgun (WGS) entry which is preliminary data.</text>
</comment>
<evidence type="ECO:0000313" key="6">
    <source>
        <dbReference type="Proteomes" id="UP000282818"/>
    </source>
</evidence>
<evidence type="ECO:0000259" key="4">
    <source>
        <dbReference type="PROSITE" id="PS01124"/>
    </source>
</evidence>
<keyword evidence="3" id="KW-0804">Transcription</keyword>
<reference evidence="5 6" key="1">
    <citation type="submission" date="2019-01" db="EMBL/GenBank/DDBJ databases">
        <authorList>
            <person name="Chen W.-M."/>
        </authorList>
    </citation>
    <scope>NUCLEOTIDE SEQUENCE [LARGE SCALE GENOMIC DNA]</scope>
    <source>
        <strain evidence="5 6">HPM-16</strain>
    </source>
</reference>
<dbReference type="InterPro" id="IPR052158">
    <property type="entry name" value="INH-QAR"/>
</dbReference>
<dbReference type="RefSeq" id="WP_127693870.1">
    <property type="nucleotide sequence ID" value="NZ_SACQ01000003.1"/>
</dbReference>
<dbReference type="SUPFAM" id="SSF52317">
    <property type="entry name" value="Class I glutamine amidotransferase-like"/>
    <property type="match status" value="1"/>
</dbReference>
<gene>
    <name evidence="5" type="ORF">EOE65_08420</name>
</gene>
<protein>
    <submittedName>
        <fullName evidence="5">Helix-turn-helix domain-containing protein</fullName>
    </submittedName>
</protein>
<feature type="domain" description="HTH araC/xylS-type" evidence="4">
    <location>
        <begin position="216"/>
        <end position="314"/>
    </location>
</feature>
<dbReference type="PROSITE" id="PS00041">
    <property type="entry name" value="HTH_ARAC_FAMILY_1"/>
    <property type="match status" value="1"/>
</dbReference>
<dbReference type="SUPFAM" id="SSF46689">
    <property type="entry name" value="Homeodomain-like"/>
    <property type="match status" value="2"/>
</dbReference>
<evidence type="ECO:0000313" key="5">
    <source>
        <dbReference type="EMBL" id="RVU31025.1"/>
    </source>
</evidence>
<dbReference type="EMBL" id="SACQ01000003">
    <property type="protein sequence ID" value="RVU31025.1"/>
    <property type="molecule type" value="Genomic_DNA"/>
</dbReference>
<dbReference type="CDD" id="cd03137">
    <property type="entry name" value="GATase1_AraC_1"/>
    <property type="match status" value="1"/>
</dbReference>
<dbReference type="GO" id="GO:0043565">
    <property type="term" value="F:sequence-specific DNA binding"/>
    <property type="evidence" value="ECO:0007669"/>
    <property type="project" value="InterPro"/>
</dbReference>
<dbReference type="InterPro" id="IPR009057">
    <property type="entry name" value="Homeodomain-like_sf"/>
</dbReference>
<dbReference type="GO" id="GO:0003700">
    <property type="term" value="F:DNA-binding transcription factor activity"/>
    <property type="evidence" value="ECO:0007669"/>
    <property type="project" value="InterPro"/>
</dbReference>
<evidence type="ECO:0000256" key="3">
    <source>
        <dbReference type="ARBA" id="ARBA00023163"/>
    </source>
</evidence>
<dbReference type="InterPro" id="IPR002818">
    <property type="entry name" value="DJ-1/PfpI"/>
</dbReference>
<dbReference type="AlphaFoldDB" id="A0A437Q941"/>
<evidence type="ECO:0000256" key="2">
    <source>
        <dbReference type="ARBA" id="ARBA00023125"/>
    </source>
</evidence>
<dbReference type="Gene3D" id="1.10.10.60">
    <property type="entry name" value="Homeodomain-like"/>
    <property type="match status" value="1"/>
</dbReference>